<proteinExistence type="predicted"/>
<accession>A0ABT3VE06</accession>
<feature type="compositionally biased region" description="Basic and acidic residues" evidence="1">
    <location>
        <begin position="50"/>
        <end position="74"/>
    </location>
</feature>
<dbReference type="InterPro" id="IPR024079">
    <property type="entry name" value="MetalloPept_cat_dom_sf"/>
</dbReference>
<dbReference type="Proteomes" id="UP001165590">
    <property type="component" value="Unassembled WGS sequence"/>
</dbReference>
<evidence type="ECO:0000256" key="1">
    <source>
        <dbReference type="SAM" id="MobiDB-lite"/>
    </source>
</evidence>
<protein>
    <submittedName>
        <fullName evidence="2">Uncharacterized protein</fullName>
    </submittedName>
</protein>
<evidence type="ECO:0000313" key="2">
    <source>
        <dbReference type="EMBL" id="MCX4238160.1"/>
    </source>
</evidence>
<organism evidence="2 3">
    <name type="scientific">Streptomyces ortus</name>
    <dbReference type="NCBI Taxonomy" id="2867268"/>
    <lineage>
        <taxon>Bacteria</taxon>
        <taxon>Bacillati</taxon>
        <taxon>Actinomycetota</taxon>
        <taxon>Actinomycetes</taxon>
        <taxon>Kitasatosporales</taxon>
        <taxon>Streptomycetaceae</taxon>
        <taxon>Streptomyces</taxon>
    </lineage>
</organism>
<dbReference type="RefSeq" id="WP_267030480.1">
    <property type="nucleotide sequence ID" value="NZ_JAIFZO010000002.1"/>
</dbReference>
<feature type="compositionally biased region" description="Basic and acidic residues" evidence="1">
    <location>
        <begin position="644"/>
        <end position="657"/>
    </location>
</feature>
<dbReference type="EMBL" id="JAIFZO010000002">
    <property type="protein sequence ID" value="MCX4238160.1"/>
    <property type="molecule type" value="Genomic_DNA"/>
</dbReference>
<reference evidence="2" key="1">
    <citation type="journal article" date="2022" name="bioRxiv">
        <title>Discovery and biosynthetic assessment of Streptomyces ortus sp nov. isolated from a deep-sea sponge.</title>
        <authorList>
            <person name="Williams S.E."/>
        </authorList>
    </citation>
    <scope>NUCLEOTIDE SEQUENCE</scope>
    <source>
        <strain evidence="2">A15ISP2-DRY2</strain>
    </source>
</reference>
<feature type="compositionally biased region" description="Basic residues" evidence="1">
    <location>
        <begin position="613"/>
        <end position="634"/>
    </location>
</feature>
<sequence length="767" mass="83697">MSTASGDPTTGTADFSATPLADTSFPEEWESGQEGVPGEYDTGAGATERAAADGTERAAEQRRSADGPAARDESGAALPAHRPTRGRYRGTSGGYELILRVDVDSVPGGPKVLRKVSGDFFSTGGGTQAYFGSFVVDAPTVSRTATQVVIRGTAIYTWQTAYTLVRVTVPRSRTNQRPGAATVEFLRPPHQLGATYICPYVSPYFRTVEWEQDSVAGAVPFLSYDTGSLPQPANSPARILSVPRAYAEAGIELLVSGTANVIANSQNGWTNTELHGAMETNFSLWRNAPQWKLWLLVAGSYEGMARVRGIMFDAADSFQRQGCAVFYDLIQGAGPEEQRAMLRTYVHEIGHAFNLLHSWQKNLATPPAPLGGNNGFADLSWMNYPQSYQPLNGNGGAAAFWGAFPFQFTDNEQLHLRHGSYRNVIMGANAFATGAADIEPELFDEPLTDESGLRLGLRADKSGLSFGEPVVVELKLETTDLRGRSTHNHLHPDDELVSVAIRQPSGRTVLYRPLLRRCVDQDQTVRLDAGRPAIYSSAYIGYGRDGHYFQQPGTYQLRAAYLASDGSRIVSPVLRIDVRHPVGQDDLRLAELMMGEEQGKILALRGSDVTAVRQRRAPGGHRTTRHPPLRRVRAPRQGAQLRARVQEPEPGQDRTDRTAAGPQVRNRAAHSGREGLAAGQGGRQPDAQPGRTASRLRLRPPGRPRRGQLHARPAGPALRHTRVQAVRQGRGTRPGRLHEGAAHRGVRRLTPGYDRTNTFRYRKESVA</sequence>
<evidence type="ECO:0000313" key="3">
    <source>
        <dbReference type="Proteomes" id="UP001165590"/>
    </source>
</evidence>
<feature type="region of interest" description="Disordered" evidence="1">
    <location>
        <begin position="1"/>
        <end position="91"/>
    </location>
</feature>
<comment type="caution">
    <text evidence="2">The sequence shown here is derived from an EMBL/GenBank/DDBJ whole genome shotgun (WGS) entry which is preliminary data.</text>
</comment>
<feature type="region of interest" description="Disordered" evidence="1">
    <location>
        <begin position="606"/>
        <end position="718"/>
    </location>
</feature>
<gene>
    <name evidence="2" type="ORF">K3769_36400</name>
</gene>
<feature type="compositionally biased region" description="Polar residues" evidence="1">
    <location>
        <begin position="1"/>
        <end position="15"/>
    </location>
</feature>
<dbReference type="Gene3D" id="3.40.390.10">
    <property type="entry name" value="Collagenase (Catalytic Domain)"/>
    <property type="match status" value="1"/>
</dbReference>
<name>A0ABT3VE06_9ACTN</name>
<dbReference type="SUPFAM" id="SSF55486">
    <property type="entry name" value="Metalloproteases ('zincins'), catalytic domain"/>
    <property type="match status" value="1"/>
</dbReference>
<feature type="compositionally biased region" description="Basic residues" evidence="1">
    <location>
        <begin position="694"/>
        <end position="709"/>
    </location>
</feature>
<keyword evidence="3" id="KW-1185">Reference proteome</keyword>